<accession>A0AAD5JYQ8</accession>
<dbReference type="InterPro" id="IPR015915">
    <property type="entry name" value="Kelch-typ_b-propeller"/>
</dbReference>
<dbReference type="Proteomes" id="UP001209540">
    <property type="component" value="Unassembled WGS sequence"/>
</dbReference>
<proteinExistence type="predicted"/>
<evidence type="ECO:0000256" key="2">
    <source>
        <dbReference type="SAM" id="Phobius"/>
    </source>
</evidence>
<gene>
    <name evidence="3" type="ORF">BDA99DRAFT_609449</name>
</gene>
<reference evidence="3" key="2">
    <citation type="submission" date="2023-02" db="EMBL/GenBank/DDBJ databases">
        <authorList>
            <consortium name="DOE Joint Genome Institute"/>
            <person name="Mondo S.J."/>
            <person name="Chang Y."/>
            <person name="Wang Y."/>
            <person name="Ahrendt S."/>
            <person name="Andreopoulos W."/>
            <person name="Barry K."/>
            <person name="Beard J."/>
            <person name="Benny G.L."/>
            <person name="Blankenship S."/>
            <person name="Bonito G."/>
            <person name="Cuomo C."/>
            <person name="Desiro A."/>
            <person name="Gervers K.A."/>
            <person name="Hundley H."/>
            <person name="Kuo A."/>
            <person name="LaButti K."/>
            <person name="Lang B.F."/>
            <person name="Lipzen A."/>
            <person name="O'Donnell K."/>
            <person name="Pangilinan J."/>
            <person name="Reynolds N."/>
            <person name="Sandor L."/>
            <person name="Smith M.W."/>
            <person name="Tsang A."/>
            <person name="Grigoriev I.V."/>
            <person name="Stajich J.E."/>
            <person name="Spatafora J.W."/>
        </authorList>
    </citation>
    <scope>NUCLEOTIDE SEQUENCE</scope>
    <source>
        <strain evidence="3">RSA 2281</strain>
    </source>
</reference>
<evidence type="ECO:0000313" key="3">
    <source>
        <dbReference type="EMBL" id="KAI9246926.1"/>
    </source>
</evidence>
<sequence length="828" mass="93101">MDRYEERVAFYFDSISLDPDTGDINYSVVNGSVSISRFTPLRYSTGASAVYLPDIDRVLFFGGHRKENKTLDSETLYLVEYDFQTSEWNNDMSIQLAPGVNQTAIPLPANEIDLQATLAPNDFDPYDSTAHKSFNDIAILDTQTWKWMPPSAIYGEPPKPRILADAGIVNDNYLIITHGVSHTGKLLSDINVVRLPDISDPTGTFTWVTNITEGDASNSIHDSSRTRPNGGKIAGITIACVISVAVLILTVYYYFSRRVRLAMRSIFRYFVWDLRVGEPHWTRASQLIFRIILLGIFSAYLGYNVKLVTNSPISTLTLISQVDQVTFPGFSRMTLQLESGALSTADLFEKGFIQEIIRPNNTLTIPEDLEFDGYNDMSTTCYLFTPSNPFPIVKSTANDSVRFTLAYVQVLTESENFIYVELYPHGRNPNLVTYNNTEQPYLSQQELEIWQQTDIDDSQIGNRYKIDPSSQNTIIYDLQLRRSLRNDSWNNIGFASVYEEVPELVTTFKPLALNESLQIAAIDIYPRSMTNTVLQEQRIYTLIGVIGQVAGLFALLVTIDRTLFGAQPQSPWGIVQRLSMGSLRRSLLNKLYGAFGDMKRPVPFECNNTKQKSEVAIDFDQEQGLNEKSLHNTDNRRLFSKSAHDHTYINTPSPSLSKSSLPITQESQQAETLESRVNSIESHLSHVAITHQQLADTTLSNHHELQRRIQLMEVLLKTYYIDDEIFLKLDHSHENNNSNNQLGDGDKSGASGSGGSKDTLLSSSNDSLSQTANTNNNEQNVAFGVSRFLRKFRKSNNYNSVEDQLSKEVPSPLVIDSTAVKQGDTNQE</sequence>
<feature type="compositionally biased region" description="Low complexity" evidence="1">
    <location>
        <begin position="652"/>
        <end position="662"/>
    </location>
</feature>
<keyword evidence="2" id="KW-1133">Transmembrane helix</keyword>
<dbReference type="InterPro" id="IPR011043">
    <property type="entry name" value="Gal_Oxase/kelch_b-propeller"/>
</dbReference>
<dbReference type="SUPFAM" id="SSF50965">
    <property type="entry name" value="Galactose oxidase, central domain"/>
    <property type="match status" value="1"/>
</dbReference>
<feature type="region of interest" description="Disordered" evidence="1">
    <location>
        <begin position="737"/>
        <end position="776"/>
    </location>
</feature>
<feature type="transmembrane region" description="Helical" evidence="2">
    <location>
        <begin position="287"/>
        <end position="303"/>
    </location>
</feature>
<feature type="compositionally biased region" description="Polar residues" evidence="1">
    <location>
        <begin position="819"/>
        <end position="828"/>
    </location>
</feature>
<comment type="caution">
    <text evidence="3">The sequence shown here is derived from an EMBL/GenBank/DDBJ whole genome shotgun (WGS) entry which is preliminary data.</text>
</comment>
<organism evidence="3 4">
    <name type="scientific">Phascolomyces articulosus</name>
    <dbReference type="NCBI Taxonomy" id="60185"/>
    <lineage>
        <taxon>Eukaryota</taxon>
        <taxon>Fungi</taxon>
        <taxon>Fungi incertae sedis</taxon>
        <taxon>Mucoromycota</taxon>
        <taxon>Mucoromycotina</taxon>
        <taxon>Mucoromycetes</taxon>
        <taxon>Mucorales</taxon>
        <taxon>Lichtheimiaceae</taxon>
        <taxon>Phascolomyces</taxon>
    </lineage>
</organism>
<dbReference type="AlphaFoldDB" id="A0AAD5JYQ8"/>
<feature type="transmembrane region" description="Helical" evidence="2">
    <location>
        <begin position="233"/>
        <end position="255"/>
    </location>
</feature>
<reference evidence="3" key="1">
    <citation type="journal article" date="2022" name="IScience">
        <title>Evolution of zygomycete secretomes and the origins of terrestrial fungal ecologies.</title>
        <authorList>
            <person name="Chang Y."/>
            <person name="Wang Y."/>
            <person name="Mondo S."/>
            <person name="Ahrendt S."/>
            <person name="Andreopoulos W."/>
            <person name="Barry K."/>
            <person name="Beard J."/>
            <person name="Benny G.L."/>
            <person name="Blankenship S."/>
            <person name="Bonito G."/>
            <person name="Cuomo C."/>
            <person name="Desiro A."/>
            <person name="Gervers K.A."/>
            <person name="Hundley H."/>
            <person name="Kuo A."/>
            <person name="LaButti K."/>
            <person name="Lang B.F."/>
            <person name="Lipzen A."/>
            <person name="O'Donnell K."/>
            <person name="Pangilinan J."/>
            <person name="Reynolds N."/>
            <person name="Sandor L."/>
            <person name="Smith M.E."/>
            <person name="Tsang A."/>
            <person name="Grigoriev I.V."/>
            <person name="Stajich J.E."/>
            <person name="Spatafora J.W."/>
        </authorList>
    </citation>
    <scope>NUCLEOTIDE SEQUENCE</scope>
    <source>
        <strain evidence="3">RSA 2281</strain>
    </source>
</reference>
<keyword evidence="2" id="KW-0472">Membrane</keyword>
<protein>
    <submittedName>
        <fullName evidence="3">Uncharacterized protein</fullName>
    </submittedName>
</protein>
<keyword evidence="4" id="KW-1185">Reference proteome</keyword>
<keyword evidence="2" id="KW-0812">Transmembrane</keyword>
<evidence type="ECO:0000256" key="1">
    <source>
        <dbReference type="SAM" id="MobiDB-lite"/>
    </source>
</evidence>
<feature type="region of interest" description="Disordered" evidence="1">
    <location>
        <begin position="641"/>
        <end position="665"/>
    </location>
</feature>
<evidence type="ECO:0000313" key="4">
    <source>
        <dbReference type="Proteomes" id="UP001209540"/>
    </source>
</evidence>
<dbReference type="Gene3D" id="2.120.10.80">
    <property type="entry name" value="Kelch-type beta propeller"/>
    <property type="match status" value="1"/>
</dbReference>
<feature type="region of interest" description="Disordered" evidence="1">
    <location>
        <begin position="799"/>
        <end position="828"/>
    </location>
</feature>
<dbReference type="EMBL" id="JAIXMP010000044">
    <property type="protein sequence ID" value="KAI9246926.1"/>
    <property type="molecule type" value="Genomic_DNA"/>
</dbReference>
<feature type="compositionally biased region" description="Low complexity" evidence="1">
    <location>
        <begin position="756"/>
        <end position="769"/>
    </location>
</feature>
<name>A0AAD5JYQ8_9FUNG</name>